<dbReference type="InterPro" id="IPR007807">
    <property type="entry name" value="TcmA/NAT10_helicase"/>
</dbReference>
<evidence type="ECO:0000256" key="2">
    <source>
        <dbReference type="ARBA" id="ARBA00022679"/>
    </source>
</evidence>
<name>A0ABM3QWU1_SPIOL</name>
<organism evidence="8 9">
    <name type="scientific">Spinacia oleracea</name>
    <name type="common">Spinach</name>
    <dbReference type="NCBI Taxonomy" id="3562"/>
    <lineage>
        <taxon>Eukaryota</taxon>
        <taxon>Viridiplantae</taxon>
        <taxon>Streptophyta</taxon>
        <taxon>Embryophyta</taxon>
        <taxon>Tracheophyta</taxon>
        <taxon>Spermatophyta</taxon>
        <taxon>Magnoliopsida</taxon>
        <taxon>eudicotyledons</taxon>
        <taxon>Gunneridae</taxon>
        <taxon>Pentapetalae</taxon>
        <taxon>Caryophyllales</taxon>
        <taxon>Chenopodiaceae</taxon>
        <taxon>Chenopodioideae</taxon>
        <taxon>Anserineae</taxon>
        <taxon>Spinacia</taxon>
    </lineage>
</organism>
<dbReference type="PANTHER" id="PTHR10925">
    <property type="entry name" value="N-ACETYLTRANSFERASE 10"/>
    <property type="match status" value="1"/>
</dbReference>
<evidence type="ECO:0000256" key="3">
    <source>
        <dbReference type="ARBA" id="ARBA00022741"/>
    </source>
</evidence>
<evidence type="ECO:0000259" key="6">
    <source>
        <dbReference type="Pfam" id="PF05127"/>
    </source>
</evidence>
<dbReference type="InterPro" id="IPR013562">
    <property type="entry name" value="TmcA/NAT10_N"/>
</dbReference>
<dbReference type="Proteomes" id="UP000813463">
    <property type="component" value="Chromosome 6"/>
</dbReference>
<dbReference type="Gene3D" id="3.40.50.300">
    <property type="entry name" value="P-loop containing nucleotide triphosphate hydrolases"/>
    <property type="match status" value="1"/>
</dbReference>
<dbReference type="InterPro" id="IPR032672">
    <property type="entry name" value="TmcA/NAT10/Kre33"/>
</dbReference>
<dbReference type="Pfam" id="PF05127">
    <property type="entry name" value="NAT10_TcmA_helicase"/>
    <property type="match status" value="1"/>
</dbReference>
<proteinExistence type="predicted"/>
<keyword evidence="4" id="KW-0067">ATP-binding</keyword>
<dbReference type="RefSeq" id="XP_056687836.1">
    <property type="nucleotide sequence ID" value="XM_056831858.1"/>
</dbReference>
<feature type="domain" description="TcmA/NAT10 helicase" evidence="6">
    <location>
        <begin position="475"/>
        <end position="558"/>
    </location>
</feature>
<dbReference type="InterPro" id="IPR027417">
    <property type="entry name" value="P-loop_NTPase"/>
</dbReference>
<keyword evidence="5" id="KW-0012">Acyltransferase</keyword>
<evidence type="ECO:0000256" key="4">
    <source>
        <dbReference type="ARBA" id="ARBA00022840"/>
    </source>
</evidence>
<evidence type="ECO:0000259" key="7">
    <source>
        <dbReference type="Pfam" id="PF08351"/>
    </source>
</evidence>
<feature type="domain" description="TmcA/NAT10 N-terminal" evidence="7">
    <location>
        <begin position="1"/>
        <end position="155"/>
    </location>
</feature>
<keyword evidence="2" id="KW-0808">Transferase</keyword>
<evidence type="ECO:0000313" key="9">
    <source>
        <dbReference type="RefSeq" id="XP_056687836.1"/>
    </source>
</evidence>
<gene>
    <name evidence="9" type="primary">LOC110778338</name>
</gene>
<reference evidence="9" key="2">
    <citation type="submission" date="2025-08" db="UniProtKB">
        <authorList>
            <consortium name="RefSeq"/>
        </authorList>
    </citation>
    <scope>IDENTIFICATION</scope>
    <source>
        <tissue evidence="9">Leaf</tissue>
    </source>
</reference>
<dbReference type="PANTHER" id="PTHR10925:SF5">
    <property type="entry name" value="RNA CYTIDINE ACETYLTRANSFERASE"/>
    <property type="match status" value="1"/>
</dbReference>
<evidence type="ECO:0000256" key="5">
    <source>
        <dbReference type="ARBA" id="ARBA00023315"/>
    </source>
</evidence>
<evidence type="ECO:0000313" key="8">
    <source>
        <dbReference type="Proteomes" id="UP000813463"/>
    </source>
</evidence>
<dbReference type="Gene3D" id="3.40.50.11040">
    <property type="match status" value="1"/>
</dbReference>
<dbReference type="GeneID" id="110778338"/>
<reference evidence="8" key="1">
    <citation type="journal article" date="2021" name="Nat. Commun.">
        <title>Genomic analyses provide insights into spinach domestication and the genetic basis of agronomic traits.</title>
        <authorList>
            <person name="Cai X."/>
            <person name="Sun X."/>
            <person name="Xu C."/>
            <person name="Sun H."/>
            <person name="Wang X."/>
            <person name="Ge C."/>
            <person name="Zhang Z."/>
            <person name="Wang Q."/>
            <person name="Fei Z."/>
            <person name="Jiao C."/>
            <person name="Wang Q."/>
        </authorList>
    </citation>
    <scope>NUCLEOTIDE SEQUENCE [LARGE SCALE GENOMIC DNA]</scope>
    <source>
        <strain evidence="8">cv. Varoflay</strain>
    </source>
</reference>
<sequence>MRKKVDDRIRTLIEHGVKAGHRSMFVIIGDKSRDQIVNLHYMLSKSVVKARPSVLWCYKEKLELSSHKKKRVKQVKKMMQRGLLDPEKVDPFSLFIESGVVSHCLYRDSERILGNTYGMCILQDFEALTPNILARTIETVEGGGLVVLLLRSLSSLTSLCTVVMDNKSFSEAQEELKKLKGQLHDVLPVGPLVSACTTLDQMMARHAREIEKGESSPSEGSELDEQIPNEMHLVERDTVEGLKDSIWSDVLEKQASNVLSFIGEDVSEEHVEGDMNLTNNVLSEESAEVSGGGMDVGPHSISNGRISGHSKTQSTMVTIDLNVEPVVGEGTIVNSTTPTTSCPGMCFESGLEFSEFYHRYAYMTGFELFVIGNRIKKEYKDKGILKPNKYNFYAKPTMASASRHNGHNYNINIEHCLHAGHEFDTIDLGNVDISDDLLYGMEKSDLSLCRSMLALEHKEHTHFDVVRSTDPTLRKAITQINIFKEHRQIVQYVEPQYHVRVSQADLLIIDEAAAIPLPVVKSLLGPYLVFLSSTVNGYEGTGRSLSLKLLSHLEKQSHSPATGVISGHSGSSLFTFCRGILKKDVFVLYLFPLEKLLLGWINVICDSALLILKKYLGVTLKNLPFYLNVTSNLDLSFACLLTS</sequence>
<keyword evidence="8" id="KW-1185">Reference proteome</keyword>
<protein>
    <submittedName>
        <fullName evidence="9">RNA cytidine acetyltransferase 1-like</fullName>
    </submittedName>
</protein>
<evidence type="ECO:0000256" key="1">
    <source>
        <dbReference type="ARBA" id="ARBA00004123"/>
    </source>
</evidence>
<accession>A0ABM3QWU1</accession>
<comment type="subcellular location">
    <subcellularLocation>
        <location evidence="1">Nucleus</location>
    </subcellularLocation>
</comment>
<dbReference type="Pfam" id="PF08351">
    <property type="entry name" value="TmcA_N"/>
    <property type="match status" value="1"/>
</dbReference>
<keyword evidence="3" id="KW-0547">Nucleotide-binding</keyword>